<comment type="similarity">
    <text evidence="1">Belongs to the CsrA/RsmA family.</text>
</comment>
<proteinExistence type="inferred from homology"/>
<comment type="subunit">
    <text evidence="1">Homodimer; the beta-strands of each monomer intercalate to form a hydrophobic core, while the alpha-helices form wings that extend away from the core.</text>
</comment>
<dbReference type="Pfam" id="PF02599">
    <property type="entry name" value="CsrA"/>
    <property type="match status" value="1"/>
</dbReference>
<accession>A0A518A338</accession>
<dbReference type="HAMAP" id="MF_00167">
    <property type="entry name" value="CsrA"/>
    <property type="match status" value="1"/>
</dbReference>
<dbReference type="GO" id="GO:1902208">
    <property type="term" value="P:regulation of bacterial-type flagellum assembly"/>
    <property type="evidence" value="ECO:0007669"/>
    <property type="project" value="UniProtKB-UniRule"/>
</dbReference>
<organism evidence="2 3">
    <name type="scientific">Gimesia panareensis</name>
    <dbReference type="NCBI Taxonomy" id="2527978"/>
    <lineage>
        <taxon>Bacteria</taxon>
        <taxon>Pseudomonadati</taxon>
        <taxon>Planctomycetota</taxon>
        <taxon>Planctomycetia</taxon>
        <taxon>Planctomycetales</taxon>
        <taxon>Planctomycetaceae</taxon>
        <taxon>Gimesia</taxon>
    </lineage>
</organism>
<comment type="function">
    <text evidence="1">A translational regulator that binds mRNA to regulate translation initiation and/or mRNA stability. Usually binds in the 5'-UTR at or near the Shine-Dalgarno sequence preventing ribosome-binding, thus repressing translation. Its main target seems to be the major flagellin gene, while its function is anatagonized by FliW.</text>
</comment>
<dbReference type="InterPro" id="IPR036107">
    <property type="entry name" value="CsrA_sf"/>
</dbReference>
<reference evidence="2 3" key="1">
    <citation type="submission" date="2019-03" db="EMBL/GenBank/DDBJ databases">
        <title>Deep-cultivation of Planctomycetes and their phenomic and genomic characterization uncovers novel biology.</title>
        <authorList>
            <person name="Wiegand S."/>
            <person name="Jogler M."/>
            <person name="Boedeker C."/>
            <person name="Pinto D."/>
            <person name="Vollmers J."/>
            <person name="Rivas-Marin E."/>
            <person name="Kohn T."/>
            <person name="Peeters S.H."/>
            <person name="Heuer A."/>
            <person name="Rast P."/>
            <person name="Oberbeckmann S."/>
            <person name="Bunk B."/>
            <person name="Jeske O."/>
            <person name="Meyerdierks A."/>
            <person name="Storesund J.E."/>
            <person name="Kallscheuer N."/>
            <person name="Luecker S."/>
            <person name="Lage O.M."/>
            <person name="Pohl T."/>
            <person name="Merkel B.J."/>
            <person name="Hornburger P."/>
            <person name="Mueller R.-W."/>
            <person name="Bruemmer F."/>
            <person name="Labrenz M."/>
            <person name="Spormann A.M."/>
            <person name="Op den Camp H."/>
            <person name="Overmann J."/>
            <person name="Amann R."/>
            <person name="Jetten M.S.M."/>
            <person name="Mascher T."/>
            <person name="Medema M.H."/>
            <person name="Devos D.P."/>
            <person name="Kaster A.-K."/>
            <person name="Ovreas L."/>
            <person name="Rohde M."/>
            <person name="Galperin M.Y."/>
            <person name="Jogler C."/>
        </authorList>
    </citation>
    <scope>NUCLEOTIDE SEQUENCE [LARGE SCALE GENOMIC DNA]</scope>
    <source>
        <strain evidence="2 3">Enr10</strain>
    </source>
</reference>
<dbReference type="Gene3D" id="2.60.40.4380">
    <property type="entry name" value="Translational regulator CsrA"/>
    <property type="match status" value="1"/>
</dbReference>
<keyword evidence="1" id="KW-1005">Bacterial flagellum biogenesis</keyword>
<dbReference type="GO" id="GO:0044781">
    <property type="term" value="P:bacterial-type flagellum organization"/>
    <property type="evidence" value="ECO:0007669"/>
    <property type="project" value="UniProtKB-KW"/>
</dbReference>
<keyword evidence="1" id="KW-0694">RNA-binding</keyword>
<dbReference type="Proteomes" id="UP000315647">
    <property type="component" value="Chromosome"/>
</dbReference>
<evidence type="ECO:0000313" key="3">
    <source>
        <dbReference type="Proteomes" id="UP000315647"/>
    </source>
</evidence>
<keyword evidence="1" id="KW-0810">Translation regulation</keyword>
<dbReference type="GO" id="GO:0006109">
    <property type="term" value="P:regulation of carbohydrate metabolic process"/>
    <property type="evidence" value="ECO:0007669"/>
    <property type="project" value="InterPro"/>
</dbReference>
<dbReference type="GO" id="GO:0006402">
    <property type="term" value="P:mRNA catabolic process"/>
    <property type="evidence" value="ECO:0007669"/>
    <property type="project" value="InterPro"/>
</dbReference>
<name>A0A517Q3L3_9PLAN</name>
<dbReference type="RefSeq" id="WP_145105584.1">
    <property type="nucleotide sequence ID" value="NZ_CP036277.1"/>
</dbReference>
<dbReference type="InterPro" id="IPR003751">
    <property type="entry name" value="CsrA"/>
</dbReference>
<keyword evidence="1" id="KW-0963">Cytoplasm</keyword>
<comment type="subcellular location">
    <subcellularLocation>
        <location evidence="1">Cytoplasm</location>
    </subcellularLocation>
</comment>
<gene>
    <name evidence="1" type="primary">csrA</name>
    <name evidence="2" type="ORF">Enr10x_14960</name>
</gene>
<sequence length="71" mass="8032">MLVLTRKKNEQICINDDIVLTVLRIQGGKVRVGIECPHKIPIRRSEVPVEMLCEDESLLEEPLATAEHLVV</sequence>
<dbReference type="GO" id="GO:0048027">
    <property type="term" value="F:mRNA 5'-UTR binding"/>
    <property type="evidence" value="ECO:0007669"/>
    <property type="project" value="UniProtKB-UniRule"/>
</dbReference>
<evidence type="ECO:0000256" key="1">
    <source>
        <dbReference type="HAMAP-Rule" id="MF_00167"/>
    </source>
</evidence>
<keyword evidence="1" id="KW-0678">Repressor</keyword>
<dbReference type="PANTHER" id="PTHR34984:SF1">
    <property type="entry name" value="CARBON STORAGE REGULATOR"/>
    <property type="match status" value="1"/>
</dbReference>
<dbReference type="PANTHER" id="PTHR34984">
    <property type="entry name" value="CARBON STORAGE REGULATOR"/>
    <property type="match status" value="1"/>
</dbReference>
<accession>A0A517Q3L3</accession>
<dbReference type="EMBL" id="CP037421">
    <property type="protein sequence ID" value="QDT26195.1"/>
    <property type="molecule type" value="Genomic_DNA"/>
</dbReference>
<dbReference type="SUPFAM" id="SSF117130">
    <property type="entry name" value="CsrA-like"/>
    <property type="match status" value="1"/>
</dbReference>
<dbReference type="AlphaFoldDB" id="A0A517Q3L3"/>
<dbReference type="GO" id="GO:0005829">
    <property type="term" value="C:cytosol"/>
    <property type="evidence" value="ECO:0007669"/>
    <property type="project" value="TreeGrafter"/>
</dbReference>
<dbReference type="GO" id="GO:0045947">
    <property type="term" value="P:negative regulation of translational initiation"/>
    <property type="evidence" value="ECO:0007669"/>
    <property type="project" value="UniProtKB-UniRule"/>
</dbReference>
<keyword evidence="3" id="KW-1185">Reference proteome</keyword>
<protein>
    <recommendedName>
        <fullName evidence="1">Translational regulator CsrA</fullName>
    </recommendedName>
</protein>
<evidence type="ECO:0000313" key="2">
    <source>
        <dbReference type="EMBL" id="QDT26195.1"/>
    </source>
</evidence>